<name>A0A3G5A5P6_9VIRU</name>
<gene>
    <name evidence="1" type="ORF">Harvfovirus42_1</name>
</gene>
<protein>
    <recommendedName>
        <fullName evidence="2">Integrase</fullName>
    </recommendedName>
</protein>
<reference evidence="1" key="1">
    <citation type="submission" date="2018-10" db="EMBL/GenBank/DDBJ databases">
        <title>Hidden diversity of soil giant viruses.</title>
        <authorList>
            <person name="Schulz F."/>
            <person name="Alteio L."/>
            <person name="Goudeau D."/>
            <person name="Ryan E.M."/>
            <person name="Malmstrom R.R."/>
            <person name="Blanchard J."/>
            <person name="Woyke T."/>
        </authorList>
    </citation>
    <scope>NUCLEOTIDE SEQUENCE</scope>
    <source>
        <strain evidence="1">HAV1</strain>
    </source>
</reference>
<evidence type="ECO:0008006" key="2">
    <source>
        <dbReference type="Google" id="ProtNLM"/>
    </source>
</evidence>
<proteinExistence type="predicted"/>
<sequence>MDEDQAFKATRLQRVQKKLNEPLHDSHHTLTPTTIQKYLDYQKKLTNLGVDLDNIHDVEDLYQKIQHIPLVRKSGFISPSSCGDYLNALSYFLKHKEHKTDHDIYVQCYLGVILNDITAVKKLKQAQNNNAGKQAVNYIDWIKVQEVYDLLKANKDANKQCSKNFLLLSLYFLMPVRRRTDYGLMVVVNSEKDAQLSNDFNYYVNTDKGFFIFNQYKTSNTYFQQILIINDDLDKIIKRYINKYKITGSLLKYKSVRSITEALTNIFKSYLVQNIDDSLDDKIKPKRVSINILRHAYISHLTQSGKLDTLHKRNIISKAMAHSVLQQLEYVKDPNKKFTQVDEDRLMKELKNSIINGERISLAGII</sequence>
<dbReference type="EMBL" id="MK072284">
    <property type="protein sequence ID" value="AYV81571.1"/>
    <property type="molecule type" value="Genomic_DNA"/>
</dbReference>
<accession>A0A3G5A5P6</accession>
<organism evidence="1">
    <name type="scientific">Harvfovirus sp</name>
    <dbReference type="NCBI Taxonomy" id="2487768"/>
    <lineage>
        <taxon>Viruses</taxon>
        <taxon>Varidnaviria</taxon>
        <taxon>Bamfordvirae</taxon>
        <taxon>Nucleocytoviricota</taxon>
        <taxon>Megaviricetes</taxon>
        <taxon>Imitervirales</taxon>
        <taxon>Mimiviridae</taxon>
        <taxon>Klosneuvirinae</taxon>
    </lineage>
</organism>
<evidence type="ECO:0000313" key="1">
    <source>
        <dbReference type="EMBL" id="AYV81571.1"/>
    </source>
</evidence>